<dbReference type="InterPro" id="IPR015422">
    <property type="entry name" value="PyrdxlP-dep_Trfase_small"/>
</dbReference>
<organism evidence="5 6">
    <name type="scientific">Nocardioides taihuensis</name>
    <dbReference type="NCBI Taxonomy" id="1835606"/>
    <lineage>
        <taxon>Bacteria</taxon>
        <taxon>Bacillati</taxon>
        <taxon>Actinomycetota</taxon>
        <taxon>Actinomycetes</taxon>
        <taxon>Propionibacteriales</taxon>
        <taxon>Nocardioidaceae</taxon>
        <taxon>Nocardioides</taxon>
    </lineage>
</organism>
<dbReference type="Pfam" id="PF00202">
    <property type="entry name" value="Aminotran_3"/>
    <property type="match status" value="1"/>
</dbReference>
<gene>
    <name evidence="5" type="ORF">ACFPGP_00065</name>
</gene>
<dbReference type="InterPro" id="IPR005814">
    <property type="entry name" value="Aminotrans_3"/>
</dbReference>
<evidence type="ECO:0000256" key="3">
    <source>
        <dbReference type="RuleBase" id="RU003560"/>
    </source>
</evidence>
<accession>A0ABW0BCU6</accession>
<evidence type="ECO:0000256" key="1">
    <source>
        <dbReference type="ARBA" id="ARBA00001933"/>
    </source>
</evidence>
<dbReference type="InterPro" id="IPR015424">
    <property type="entry name" value="PyrdxlP-dep_Trfase"/>
</dbReference>
<dbReference type="InterPro" id="IPR015421">
    <property type="entry name" value="PyrdxlP-dep_Trfase_major"/>
</dbReference>
<evidence type="ECO:0000256" key="4">
    <source>
        <dbReference type="SAM" id="MobiDB-lite"/>
    </source>
</evidence>
<dbReference type="EMBL" id="JBHSKD010000001">
    <property type="protein sequence ID" value="MFC5175041.1"/>
    <property type="molecule type" value="Genomic_DNA"/>
</dbReference>
<dbReference type="Gene3D" id="3.40.640.10">
    <property type="entry name" value="Type I PLP-dependent aspartate aminotransferase-like (Major domain)"/>
    <property type="match status" value="1"/>
</dbReference>
<dbReference type="PANTHER" id="PTHR43713">
    <property type="entry name" value="GLUTAMATE-1-SEMIALDEHYDE 2,1-AMINOMUTASE"/>
    <property type="match status" value="1"/>
</dbReference>
<dbReference type="Proteomes" id="UP001596087">
    <property type="component" value="Unassembled WGS sequence"/>
</dbReference>
<reference evidence="6" key="1">
    <citation type="journal article" date="2019" name="Int. J. Syst. Evol. Microbiol.">
        <title>The Global Catalogue of Microorganisms (GCM) 10K type strain sequencing project: providing services to taxonomists for standard genome sequencing and annotation.</title>
        <authorList>
            <consortium name="The Broad Institute Genomics Platform"/>
            <consortium name="The Broad Institute Genome Sequencing Center for Infectious Disease"/>
            <person name="Wu L."/>
            <person name="Ma J."/>
        </authorList>
    </citation>
    <scope>NUCLEOTIDE SEQUENCE [LARGE SCALE GENOMIC DNA]</scope>
    <source>
        <strain evidence="6">DFY41</strain>
    </source>
</reference>
<dbReference type="RefSeq" id="WP_378585211.1">
    <property type="nucleotide sequence ID" value="NZ_JBHSKD010000001.1"/>
</dbReference>
<keyword evidence="6" id="KW-1185">Reference proteome</keyword>
<comment type="cofactor">
    <cofactor evidence="1">
        <name>pyridoxal 5'-phosphate</name>
        <dbReference type="ChEBI" id="CHEBI:597326"/>
    </cofactor>
</comment>
<keyword evidence="5" id="KW-0032">Aminotransferase</keyword>
<keyword evidence="5" id="KW-0808">Transferase</keyword>
<comment type="similarity">
    <text evidence="3">Belongs to the class-III pyridoxal-phosphate-dependent aminotransferase family.</text>
</comment>
<dbReference type="GO" id="GO:0008483">
    <property type="term" value="F:transaminase activity"/>
    <property type="evidence" value="ECO:0007669"/>
    <property type="project" value="UniProtKB-KW"/>
</dbReference>
<name>A0ABW0BCU6_9ACTN</name>
<feature type="region of interest" description="Disordered" evidence="4">
    <location>
        <begin position="1"/>
        <end position="20"/>
    </location>
</feature>
<keyword evidence="2 3" id="KW-0663">Pyridoxal phosphate</keyword>
<dbReference type="PANTHER" id="PTHR43713:SF3">
    <property type="entry name" value="GLUTAMATE-1-SEMIALDEHYDE 2,1-AMINOMUTASE 1, CHLOROPLASTIC-RELATED"/>
    <property type="match status" value="1"/>
</dbReference>
<evidence type="ECO:0000313" key="5">
    <source>
        <dbReference type="EMBL" id="MFC5175041.1"/>
    </source>
</evidence>
<comment type="caution">
    <text evidence="5">The sequence shown here is derived from an EMBL/GenBank/DDBJ whole genome shotgun (WGS) entry which is preliminary data.</text>
</comment>
<evidence type="ECO:0000256" key="2">
    <source>
        <dbReference type="ARBA" id="ARBA00022898"/>
    </source>
</evidence>
<dbReference type="Gene3D" id="3.90.1150.10">
    <property type="entry name" value="Aspartate Aminotransferase, domain 1"/>
    <property type="match status" value="1"/>
</dbReference>
<sequence length="430" mass="45745">MTDSLDVALGDATRRYRERNPKSARLARAATEVMPGGNTRSVLHTEPFGIRVDGAEGAVLTTVDGDQVVDLLGDYSAGLLGRRPEVAEAVRGVLDRGWGYGAMGEPETAFARALVERFVSVDQVRFTNSGSEADLMAVLTARHVSGRDRVVVFDGAYHGGPMTFLPGSAPLRVPFDFAVLPYNDTAAVEAEFTSCGDEIACVLVEPMLGAGGCIPASPAFLSALRSLTRAHGSLLVMDEVMTSRLAVGGAQQVYGIHADLTVLGKYFGGGLSFGAFGGSRHVMAAFDPAQGGLTHGGTFNNNAFTMAVGSAVTELLDADTLKRLNERGDRLRDQLAQAMAPVGFCVTGVGSMMTIRPAPGPVERWSDIAGVDPRWRRLLFHDLLARGYYIAERGYLALSLALTEQHLDGFIAAARAFAEEHADLVASRPR</sequence>
<protein>
    <submittedName>
        <fullName evidence="5">Aspartate aminotransferase family protein</fullName>
    </submittedName>
</protein>
<evidence type="ECO:0000313" key="6">
    <source>
        <dbReference type="Proteomes" id="UP001596087"/>
    </source>
</evidence>
<proteinExistence type="inferred from homology"/>
<dbReference type="SUPFAM" id="SSF53383">
    <property type="entry name" value="PLP-dependent transferases"/>
    <property type="match status" value="1"/>
</dbReference>